<gene>
    <name evidence="5" type="ORF">AM592_00510</name>
</gene>
<evidence type="ECO:0000256" key="3">
    <source>
        <dbReference type="ARBA" id="ARBA00023163"/>
    </source>
</evidence>
<dbReference type="InterPro" id="IPR010982">
    <property type="entry name" value="Lambda_DNA-bd_dom_sf"/>
</dbReference>
<dbReference type="CDD" id="cd01392">
    <property type="entry name" value="HTH_LacI"/>
    <property type="match status" value="1"/>
</dbReference>
<dbReference type="GO" id="GO:0000976">
    <property type="term" value="F:transcription cis-regulatory region binding"/>
    <property type="evidence" value="ECO:0007669"/>
    <property type="project" value="TreeGrafter"/>
</dbReference>
<keyword evidence="6" id="KW-1185">Reference proteome</keyword>
<keyword evidence="3" id="KW-0804">Transcription</keyword>
<protein>
    <recommendedName>
        <fullName evidence="4">HTH lacI-type domain-containing protein</fullName>
    </recommendedName>
</protein>
<dbReference type="STRING" id="1441095.AM592_00510"/>
<dbReference type="OrthoDB" id="9796186at2"/>
<dbReference type="InterPro" id="IPR000843">
    <property type="entry name" value="HTH_LacI"/>
</dbReference>
<dbReference type="Pfam" id="PF13377">
    <property type="entry name" value="Peripla_BP_3"/>
    <property type="match status" value="1"/>
</dbReference>
<evidence type="ECO:0000259" key="4">
    <source>
        <dbReference type="PROSITE" id="PS50932"/>
    </source>
</evidence>
<organism evidence="5 6">
    <name type="scientific">Bacillus gobiensis</name>
    <dbReference type="NCBI Taxonomy" id="1441095"/>
    <lineage>
        <taxon>Bacteria</taxon>
        <taxon>Bacillati</taxon>
        <taxon>Bacillota</taxon>
        <taxon>Bacilli</taxon>
        <taxon>Bacillales</taxon>
        <taxon>Bacillaceae</taxon>
        <taxon>Bacillus</taxon>
    </lineage>
</organism>
<reference evidence="6" key="1">
    <citation type="submission" date="2015-08" db="EMBL/GenBank/DDBJ databases">
        <title>Genome sequencing project for genomic taxonomy and phylogenomics of Bacillus-like bacteria.</title>
        <authorList>
            <person name="Liu B."/>
            <person name="Wang J."/>
            <person name="Zhu Y."/>
            <person name="Liu G."/>
            <person name="Chen Q."/>
            <person name="Chen Z."/>
            <person name="Lan J."/>
            <person name="Che J."/>
            <person name="Ge C."/>
            <person name="Shi H."/>
            <person name="Pan Z."/>
            <person name="Liu X."/>
        </authorList>
    </citation>
    <scope>NUCLEOTIDE SEQUENCE [LARGE SCALE GENOMIC DNA]</scope>
    <source>
        <strain evidence="6">FJAT-4402</strain>
    </source>
</reference>
<proteinExistence type="predicted"/>
<dbReference type="PANTHER" id="PTHR30146:SF109">
    <property type="entry name" value="HTH-TYPE TRANSCRIPTIONAL REGULATOR GALS"/>
    <property type="match status" value="1"/>
</dbReference>
<keyword evidence="1" id="KW-0805">Transcription regulation</keyword>
<evidence type="ECO:0000313" key="6">
    <source>
        <dbReference type="Proteomes" id="UP000067625"/>
    </source>
</evidence>
<dbReference type="SUPFAM" id="SSF47413">
    <property type="entry name" value="lambda repressor-like DNA-binding domains"/>
    <property type="match status" value="1"/>
</dbReference>
<dbReference type="InterPro" id="IPR028082">
    <property type="entry name" value="Peripla_BP_I"/>
</dbReference>
<name>A0A0M4FNN9_9BACI</name>
<dbReference type="Gene3D" id="1.10.260.40">
    <property type="entry name" value="lambda repressor-like DNA-binding domains"/>
    <property type="match status" value="1"/>
</dbReference>
<dbReference type="PROSITE" id="PS50932">
    <property type="entry name" value="HTH_LACI_2"/>
    <property type="match status" value="1"/>
</dbReference>
<dbReference type="PATRIC" id="fig|1441095.3.peg.114"/>
<dbReference type="SUPFAM" id="SSF53822">
    <property type="entry name" value="Periplasmic binding protein-like I"/>
    <property type="match status" value="1"/>
</dbReference>
<dbReference type="PANTHER" id="PTHR30146">
    <property type="entry name" value="LACI-RELATED TRANSCRIPTIONAL REPRESSOR"/>
    <property type="match status" value="1"/>
</dbReference>
<dbReference type="PRINTS" id="PR00036">
    <property type="entry name" value="HTHLACI"/>
</dbReference>
<feature type="domain" description="HTH lacI-type" evidence="4">
    <location>
        <begin position="5"/>
        <end position="59"/>
    </location>
</feature>
<accession>A0A0M4FNN9</accession>
<sequence length="340" mass="37291">MKKKPTLYDVAKVANVSIATVSNVLNHKSEASEKTIQRVNEAIKKLGYSRNESARSLKKGESKLIGLVVPDNNPFFTEILNGIQEECELYDWQVVAAASEESSARQNQLIKLLSAQQVSGIILAPATDTLEIPIDFSSAPIVLIDRELHNAELPIIKADNVEGSYKATKMLLRNGHKRIGLILASPGISTTVQRKQGYIDALKSAQIKADEKLIRYGGDYTGTKAQIDGGYQTVINMMNLPSPPTAFFVTNHLLMIGAVKAIKELRLSIPRDIGFIGFDDHPWQEISDPPFTIVSQPAFEMGRLAVRALNKLKSTGEIVTASLPLQLIIRKSCGTKNVND</sequence>
<dbReference type="Proteomes" id="UP000067625">
    <property type="component" value="Chromosome"/>
</dbReference>
<evidence type="ECO:0000313" key="5">
    <source>
        <dbReference type="EMBL" id="ALC80247.1"/>
    </source>
</evidence>
<dbReference type="SMART" id="SM00354">
    <property type="entry name" value="HTH_LACI"/>
    <property type="match status" value="1"/>
</dbReference>
<evidence type="ECO:0000256" key="1">
    <source>
        <dbReference type="ARBA" id="ARBA00023015"/>
    </source>
</evidence>
<keyword evidence="2" id="KW-0238">DNA-binding</keyword>
<evidence type="ECO:0000256" key="2">
    <source>
        <dbReference type="ARBA" id="ARBA00023125"/>
    </source>
</evidence>
<dbReference type="EMBL" id="CP012600">
    <property type="protein sequence ID" value="ALC80247.1"/>
    <property type="molecule type" value="Genomic_DNA"/>
</dbReference>
<dbReference type="GO" id="GO:0003700">
    <property type="term" value="F:DNA-binding transcription factor activity"/>
    <property type="evidence" value="ECO:0007669"/>
    <property type="project" value="TreeGrafter"/>
</dbReference>
<dbReference type="Pfam" id="PF00356">
    <property type="entry name" value="LacI"/>
    <property type="match status" value="1"/>
</dbReference>
<dbReference type="Gene3D" id="3.40.50.2300">
    <property type="match status" value="2"/>
</dbReference>
<dbReference type="PROSITE" id="PS00356">
    <property type="entry name" value="HTH_LACI_1"/>
    <property type="match status" value="1"/>
</dbReference>
<dbReference type="InterPro" id="IPR046335">
    <property type="entry name" value="LacI/GalR-like_sensor"/>
</dbReference>
<dbReference type="RefSeq" id="WP_053601970.1">
    <property type="nucleotide sequence ID" value="NZ_CP012600.1"/>
</dbReference>
<reference evidence="5 6" key="2">
    <citation type="journal article" date="2016" name="Int. J. Syst. Evol. Microbiol.">
        <title>Bacillus gobiensis sp. nov., isolated from a soil sample.</title>
        <authorList>
            <person name="Liu B."/>
            <person name="Liu G.H."/>
            <person name="Cetin S."/>
            <person name="Schumann P."/>
            <person name="Pan Z.Z."/>
            <person name="Chen Q.Q."/>
        </authorList>
    </citation>
    <scope>NUCLEOTIDE SEQUENCE [LARGE SCALE GENOMIC DNA]</scope>
    <source>
        <strain evidence="5 6">FJAT-4402</strain>
    </source>
</reference>
<dbReference type="AlphaFoldDB" id="A0A0M4FNN9"/>